<dbReference type="GO" id="GO:0004803">
    <property type="term" value="F:transposase activity"/>
    <property type="evidence" value="ECO:0007669"/>
    <property type="project" value="InterPro"/>
</dbReference>
<dbReference type="GO" id="GO:0003677">
    <property type="term" value="F:DNA binding"/>
    <property type="evidence" value="ECO:0007669"/>
    <property type="project" value="InterPro"/>
</dbReference>
<name>A0A1I4FCK1_9GAMM</name>
<dbReference type="Proteomes" id="UP000198725">
    <property type="component" value="Unassembled WGS sequence"/>
</dbReference>
<feature type="region of interest" description="Disordered" evidence="1">
    <location>
        <begin position="1"/>
        <end position="25"/>
    </location>
</feature>
<evidence type="ECO:0000256" key="1">
    <source>
        <dbReference type="SAM" id="MobiDB-lite"/>
    </source>
</evidence>
<keyword evidence="4" id="KW-1185">Reference proteome</keyword>
<proteinExistence type="predicted"/>
<protein>
    <submittedName>
        <fullName evidence="3">Transposase DDE domain-containing protein</fullName>
    </submittedName>
</protein>
<gene>
    <name evidence="3" type="ORF">SAMN05192579_11665</name>
</gene>
<feature type="compositionally biased region" description="Basic residues" evidence="1">
    <location>
        <begin position="1"/>
        <end position="10"/>
    </location>
</feature>
<feature type="domain" description="Transposase IS4-like" evidence="2">
    <location>
        <begin position="19"/>
        <end position="78"/>
    </location>
</feature>
<sequence>LEQRGIKPHIARNTSGRRSAIDARKARGKGYAMSLQVRKRIEQGFGWIKTVGGLDKLPLVSLPKVRGWVTWTFAAYNLIRLGGIGEWWNPSPT</sequence>
<feature type="non-terminal residue" evidence="3">
    <location>
        <position position="1"/>
    </location>
</feature>
<evidence type="ECO:0000313" key="3">
    <source>
        <dbReference type="EMBL" id="SFL15030.1"/>
    </source>
</evidence>
<organism evidence="3 4">
    <name type="scientific">Rhodanobacter glycinis</name>
    <dbReference type="NCBI Taxonomy" id="582702"/>
    <lineage>
        <taxon>Bacteria</taxon>
        <taxon>Pseudomonadati</taxon>
        <taxon>Pseudomonadota</taxon>
        <taxon>Gammaproteobacteria</taxon>
        <taxon>Lysobacterales</taxon>
        <taxon>Rhodanobacteraceae</taxon>
        <taxon>Rhodanobacter</taxon>
    </lineage>
</organism>
<dbReference type="EMBL" id="FOSR01000016">
    <property type="protein sequence ID" value="SFL15030.1"/>
    <property type="molecule type" value="Genomic_DNA"/>
</dbReference>
<dbReference type="GO" id="GO:0006313">
    <property type="term" value="P:DNA transposition"/>
    <property type="evidence" value="ECO:0007669"/>
    <property type="project" value="InterPro"/>
</dbReference>
<reference evidence="4" key="1">
    <citation type="submission" date="2016-10" db="EMBL/GenBank/DDBJ databases">
        <authorList>
            <person name="Varghese N."/>
            <person name="Submissions S."/>
        </authorList>
    </citation>
    <scope>NUCLEOTIDE SEQUENCE [LARGE SCALE GENOMIC DNA]</scope>
    <source>
        <strain evidence="4">MO64</strain>
    </source>
</reference>
<evidence type="ECO:0000313" key="4">
    <source>
        <dbReference type="Proteomes" id="UP000198725"/>
    </source>
</evidence>
<dbReference type="InterPro" id="IPR002559">
    <property type="entry name" value="Transposase_11"/>
</dbReference>
<dbReference type="Pfam" id="PF01609">
    <property type="entry name" value="DDE_Tnp_1"/>
    <property type="match status" value="1"/>
</dbReference>
<dbReference type="AlphaFoldDB" id="A0A1I4FCK1"/>
<dbReference type="RefSeq" id="WP_139201766.1">
    <property type="nucleotide sequence ID" value="NZ_FOSR01000016.1"/>
</dbReference>
<evidence type="ECO:0000259" key="2">
    <source>
        <dbReference type="Pfam" id="PF01609"/>
    </source>
</evidence>
<accession>A0A1I4FCK1</accession>